<dbReference type="Proteomes" id="UP000198280">
    <property type="component" value="Unassembled WGS sequence"/>
</dbReference>
<organism evidence="1 2">
    <name type="scientific">Actinacidiphila glaucinigra</name>
    <dbReference type="NCBI Taxonomy" id="235986"/>
    <lineage>
        <taxon>Bacteria</taxon>
        <taxon>Bacillati</taxon>
        <taxon>Actinomycetota</taxon>
        <taxon>Actinomycetes</taxon>
        <taxon>Kitasatosporales</taxon>
        <taxon>Streptomycetaceae</taxon>
        <taxon>Actinacidiphila</taxon>
    </lineage>
</organism>
<gene>
    <name evidence="1" type="ORF">SAMN05216252_102241</name>
</gene>
<evidence type="ECO:0000313" key="2">
    <source>
        <dbReference type="Proteomes" id="UP000198280"/>
    </source>
</evidence>
<sequence>MEQVAVFCGNCDCGCPTLYVDEAAPADQRVVLTDDFGQRVRMSSEQFRSLVEEAKAGRLDHV</sequence>
<protein>
    <submittedName>
        <fullName evidence="1">Uncharacterized protein</fullName>
    </submittedName>
</protein>
<dbReference type="EMBL" id="FZOF01000002">
    <property type="protein sequence ID" value="SNS00348.1"/>
    <property type="molecule type" value="Genomic_DNA"/>
</dbReference>
<accession>A0A239AZD7</accession>
<dbReference type="AlphaFoldDB" id="A0A239AZD7"/>
<name>A0A239AZD7_9ACTN</name>
<evidence type="ECO:0000313" key="1">
    <source>
        <dbReference type="EMBL" id="SNS00348.1"/>
    </source>
</evidence>
<dbReference type="OrthoDB" id="3395250at2"/>
<dbReference type="RefSeq" id="WP_089222404.1">
    <property type="nucleotide sequence ID" value="NZ_FZOF01000002.1"/>
</dbReference>
<reference evidence="1 2" key="1">
    <citation type="submission" date="2017-06" db="EMBL/GenBank/DDBJ databases">
        <authorList>
            <person name="Kim H.J."/>
            <person name="Triplett B.A."/>
        </authorList>
    </citation>
    <scope>NUCLEOTIDE SEQUENCE [LARGE SCALE GENOMIC DNA]</scope>
    <source>
        <strain evidence="1 2">CGMCC 4.1858</strain>
    </source>
</reference>
<keyword evidence="2" id="KW-1185">Reference proteome</keyword>
<proteinExistence type="predicted"/>